<evidence type="ECO:0000313" key="1">
    <source>
        <dbReference type="EMBL" id="VFK45456.1"/>
    </source>
</evidence>
<dbReference type="EMBL" id="CAADFT010000049">
    <property type="protein sequence ID" value="VFK45456.1"/>
    <property type="molecule type" value="Genomic_DNA"/>
</dbReference>
<gene>
    <name evidence="1" type="ORF">BECKTC1821E_GA0114239_10494</name>
    <name evidence="2" type="ORF">BECKTC1821F_GA0114240_10503</name>
</gene>
<reference evidence="1" key="1">
    <citation type="submission" date="2019-02" db="EMBL/GenBank/DDBJ databases">
        <authorList>
            <person name="Gruber-Vodicka R. H."/>
            <person name="Seah K. B. B."/>
        </authorList>
    </citation>
    <scope>NUCLEOTIDE SEQUENCE</scope>
    <source>
        <strain evidence="1">BECK_BZ125</strain>
        <strain evidence="2">BECK_BZ126</strain>
    </source>
</reference>
<evidence type="ECO:0000313" key="2">
    <source>
        <dbReference type="EMBL" id="VFK60796.1"/>
    </source>
</evidence>
<accession>A0A450YVA0</accession>
<protein>
    <submittedName>
        <fullName evidence="1">Uncharacterized protein</fullName>
    </submittedName>
</protein>
<sequence length="140" mass="16102">MPERKASRVLAKCSSIPISETAARSIQSLSKNSALSLSCRCQMECCFHQEPASSLKDLFLQNISFPCYLTMQIKQFFVVKLNKAEMIENQDSLREVFPDRFDLCPAMFQPLPKGWENLRGFSVYHFNQRTTVQKSITIVR</sequence>
<organism evidence="1">
    <name type="scientific">Candidatus Kentrum sp. TC</name>
    <dbReference type="NCBI Taxonomy" id="2126339"/>
    <lineage>
        <taxon>Bacteria</taxon>
        <taxon>Pseudomonadati</taxon>
        <taxon>Pseudomonadota</taxon>
        <taxon>Gammaproteobacteria</taxon>
        <taxon>Candidatus Kentrum</taxon>
    </lineage>
</organism>
<dbReference type="EMBL" id="CAADFW010000050">
    <property type="protein sequence ID" value="VFK60796.1"/>
    <property type="molecule type" value="Genomic_DNA"/>
</dbReference>
<dbReference type="AlphaFoldDB" id="A0A450YVA0"/>
<proteinExistence type="predicted"/>
<name>A0A450YVA0_9GAMM</name>